<evidence type="ECO:0008006" key="4">
    <source>
        <dbReference type="Google" id="ProtNLM"/>
    </source>
</evidence>
<proteinExistence type="predicted"/>
<keyword evidence="3" id="KW-1185">Reference proteome</keyword>
<evidence type="ECO:0000313" key="3">
    <source>
        <dbReference type="Proteomes" id="UP000187609"/>
    </source>
</evidence>
<protein>
    <recommendedName>
        <fullName evidence="4">Retrotransposon Copia-like N-terminal domain-containing protein</fullName>
    </recommendedName>
</protein>
<accession>A0A1J6JW30</accession>
<feature type="region of interest" description="Disordered" evidence="1">
    <location>
        <begin position="34"/>
        <end position="59"/>
    </location>
</feature>
<dbReference type="EMBL" id="MJEQ01005036">
    <property type="protein sequence ID" value="OIT20660.1"/>
    <property type="molecule type" value="Genomic_DNA"/>
</dbReference>
<dbReference type="AlphaFoldDB" id="A0A1J6JW30"/>
<feature type="compositionally biased region" description="Basic and acidic residues" evidence="1">
    <location>
        <begin position="34"/>
        <end position="43"/>
    </location>
</feature>
<gene>
    <name evidence="2" type="ORF">A4A49_54127</name>
</gene>
<organism evidence="2 3">
    <name type="scientific">Nicotiana attenuata</name>
    <name type="common">Coyote tobacco</name>
    <dbReference type="NCBI Taxonomy" id="49451"/>
    <lineage>
        <taxon>Eukaryota</taxon>
        <taxon>Viridiplantae</taxon>
        <taxon>Streptophyta</taxon>
        <taxon>Embryophyta</taxon>
        <taxon>Tracheophyta</taxon>
        <taxon>Spermatophyta</taxon>
        <taxon>Magnoliopsida</taxon>
        <taxon>eudicotyledons</taxon>
        <taxon>Gunneridae</taxon>
        <taxon>Pentapetalae</taxon>
        <taxon>asterids</taxon>
        <taxon>lamiids</taxon>
        <taxon>Solanales</taxon>
        <taxon>Solanaceae</taxon>
        <taxon>Nicotianoideae</taxon>
        <taxon>Nicotianeae</taxon>
        <taxon>Nicotiana</taxon>
    </lineage>
</organism>
<reference evidence="2" key="1">
    <citation type="submission" date="2016-11" db="EMBL/GenBank/DDBJ databases">
        <title>The genome of Nicotiana attenuata.</title>
        <authorList>
            <person name="Xu S."/>
            <person name="Brockmoeller T."/>
            <person name="Gaquerel E."/>
            <person name="Navarro A."/>
            <person name="Kuhl H."/>
            <person name="Gase K."/>
            <person name="Ling Z."/>
            <person name="Zhou W."/>
            <person name="Kreitzer C."/>
            <person name="Stanke M."/>
            <person name="Tang H."/>
            <person name="Lyons E."/>
            <person name="Pandey P."/>
            <person name="Pandey S.P."/>
            <person name="Timmermann B."/>
            <person name="Baldwin I.T."/>
        </authorList>
    </citation>
    <scope>NUCLEOTIDE SEQUENCE [LARGE SCALE GENOMIC DNA]</scope>
    <source>
        <strain evidence="2">UT</strain>
    </source>
</reference>
<comment type="caution">
    <text evidence="2">The sequence shown here is derived from an EMBL/GenBank/DDBJ whole genome shotgun (WGS) entry which is preliminary data.</text>
</comment>
<name>A0A1J6JW30_NICAT</name>
<dbReference type="Gramene" id="OIT20660">
    <property type="protein sequence ID" value="OIT20660"/>
    <property type="gene ID" value="A4A49_54127"/>
</dbReference>
<dbReference type="Proteomes" id="UP000187609">
    <property type="component" value="Unassembled WGS sequence"/>
</dbReference>
<evidence type="ECO:0000256" key="1">
    <source>
        <dbReference type="SAM" id="MobiDB-lite"/>
    </source>
</evidence>
<evidence type="ECO:0000313" key="2">
    <source>
        <dbReference type="EMBL" id="OIT20660.1"/>
    </source>
</evidence>
<sequence>MVSQGGNSTHMSFQLTSHRLNGKNYLEWAQSLTEETKKPEVGDPKMNALIGETNTKKTH</sequence>